<dbReference type="AlphaFoldDB" id="A0AAN8XA73"/>
<dbReference type="Proteomes" id="UP001381693">
    <property type="component" value="Unassembled WGS sequence"/>
</dbReference>
<feature type="region of interest" description="Disordered" evidence="1">
    <location>
        <begin position="588"/>
        <end position="710"/>
    </location>
</feature>
<proteinExistence type="predicted"/>
<feature type="region of interest" description="Disordered" evidence="1">
    <location>
        <begin position="96"/>
        <end position="275"/>
    </location>
</feature>
<gene>
    <name evidence="2" type="ORF">SK128_005363</name>
</gene>
<feature type="region of interest" description="Disordered" evidence="1">
    <location>
        <begin position="1"/>
        <end position="79"/>
    </location>
</feature>
<feature type="compositionally biased region" description="Basic and acidic residues" evidence="1">
    <location>
        <begin position="215"/>
        <end position="235"/>
    </location>
</feature>
<protein>
    <submittedName>
        <fullName evidence="2">Uncharacterized protein</fullName>
    </submittedName>
</protein>
<feature type="region of interest" description="Disordered" evidence="1">
    <location>
        <begin position="476"/>
        <end position="524"/>
    </location>
</feature>
<dbReference type="PANTHER" id="PTHR15491:SF18">
    <property type="entry name" value="CIZ1 ZINC FINGER PROTEIN, ISOFORM A"/>
    <property type="match status" value="1"/>
</dbReference>
<evidence type="ECO:0000313" key="2">
    <source>
        <dbReference type="EMBL" id="KAK7076738.1"/>
    </source>
</evidence>
<evidence type="ECO:0000256" key="1">
    <source>
        <dbReference type="SAM" id="MobiDB-lite"/>
    </source>
</evidence>
<feature type="compositionally biased region" description="Basic and acidic residues" evidence="1">
    <location>
        <begin position="98"/>
        <end position="165"/>
    </location>
</feature>
<reference evidence="2 3" key="1">
    <citation type="submission" date="2023-11" db="EMBL/GenBank/DDBJ databases">
        <title>Halocaridina rubra genome assembly.</title>
        <authorList>
            <person name="Smith C."/>
        </authorList>
    </citation>
    <scope>NUCLEOTIDE SEQUENCE [LARGE SCALE GENOMIC DNA]</scope>
    <source>
        <strain evidence="2">EP-1</strain>
        <tissue evidence="2">Whole</tissue>
    </source>
</reference>
<feature type="compositionally biased region" description="Basic and acidic residues" evidence="1">
    <location>
        <begin position="678"/>
        <end position="710"/>
    </location>
</feature>
<keyword evidence="3" id="KW-1185">Reference proteome</keyword>
<dbReference type="InterPro" id="IPR026811">
    <property type="entry name" value="CIZ1"/>
</dbReference>
<feature type="compositionally biased region" description="Gly residues" evidence="1">
    <location>
        <begin position="10"/>
        <end position="24"/>
    </location>
</feature>
<evidence type="ECO:0000313" key="3">
    <source>
        <dbReference type="Proteomes" id="UP001381693"/>
    </source>
</evidence>
<feature type="compositionally biased region" description="Basic residues" evidence="1">
    <location>
        <begin position="39"/>
        <end position="52"/>
    </location>
</feature>
<feature type="compositionally biased region" description="Acidic residues" evidence="1">
    <location>
        <begin position="668"/>
        <end position="677"/>
    </location>
</feature>
<organism evidence="2 3">
    <name type="scientific">Halocaridina rubra</name>
    <name type="common">Hawaiian red shrimp</name>
    <dbReference type="NCBI Taxonomy" id="373956"/>
    <lineage>
        <taxon>Eukaryota</taxon>
        <taxon>Metazoa</taxon>
        <taxon>Ecdysozoa</taxon>
        <taxon>Arthropoda</taxon>
        <taxon>Crustacea</taxon>
        <taxon>Multicrustacea</taxon>
        <taxon>Malacostraca</taxon>
        <taxon>Eumalacostraca</taxon>
        <taxon>Eucarida</taxon>
        <taxon>Decapoda</taxon>
        <taxon>Pleocyemata</taxon>
        <taxon>Caridea</taxon>
        <taxon>Atyoidea</taxon>
        <taxon>Atyidae</taxon>
        <taxon>Halocaridina</taxon>
    </lineage>
</organism>
<comment type="caution">
    <text evidence="2">The sequence shown here is derived from an EMBL/GenBank/DDBJ whole genome shotgun (WGS) entry which is preliminary data.</text>
</comment>
<accession>A0AAN8XA73</accession>
<feature type="compositionally biased region" description="Acidic residues" evidence="1">
    <location>
        <begin position="623"/>
        <end position="661"/>
    </location>
</feature>
<dbReference type="PANTHER" id="PTHR15491">
    <property type="match status" value="1"/>
</dbReference>
<name>A0AAN8XA73_HALRR</name>
<sequence length="710" mass="81045">MPLYPRGKPYRGGGGMRGGFGGGGHWERGHSGRGGRGGRGFHGRGRGGGHRGGRPDFYQGRRSSRSPPPRHNDPEKLLANLAPEAQIALTTAIINSVLKKDGREGRGNFRERDRPRHRDARRDGRGGYFKEDSRDRRHYGEERSSHDPRSYHDEGRGHRYERDKSASGSPRYRNNRYSGGMPRRRPSPHSGHPGPSRKRQRVERMDSGEGSGSSLHHDRNTEGEDSHDRDRDKPRERRRRSSGSDEVRKGRENEGSKTNEKEEGGPDGPSGVQVTIGADGERAVNSEGHVRARVSGRWFVELRCPHCPREKSITFKEYKLHLASEGHKNQLNRLARKHSVVLRKIRVQQRQEQRDIEDKWKEEKPDEFKVASSKFCTTCKLAYKCMGSNISEGISLHYRSKLHRMQRHYLHPRCGICRITFPSRMVYEYHIASISHLRIRTASIEYHGGDRQSDEPDQEGDDDVLDLANFMTLDSVGEDDEEVGSEHQEITEGLDEMEEGIGKSPSKDAKHRKGHEPDEISVDAEWDKEHLDDEDEEGNEAVGLEYVTQIEAHYCSLCYKVIRTDMAAGARAVQRHCRLFEHLARYQEAHPPQVEEDNQIGYKEKEDDEDGDDKEVKQKDTDEGNAEDDQEEAVEDENEEEIGDYEEEEDEYEGEDHDDEGEGHSEGEECDYEGEEASSDKEYDRSGLDEDPEQAKLWEEVDKGFTELQG</sequence>
<feature type="compositionally biased region" description="Basic and acidic residues" evidence="1">
    <location>
        <begin position="242"/>
        <end position="264"/>
    </location>
</feature>
<dbReference type="EMBL" id="JAXCGZ010009563">
    <property type="protein sequence ID" value="KAK7076738.1"/>
    <property type="molecule type" value="Genomic_DNA"/>
</dbReference>